<dbReference type="SUPFAM" id="SSF52172">
    <property type="entry name" value="CheY-like"/>
    <property type="match status" value="1"/>
</dbReference>
<keyword evidence="12" id="KW-0472">Membrane</keyword>
<dbReference type="STRING" id="1121416.SAMN02745220_05119"/>
<keyword evidence="17" id="KW-1185">Reference proteome</keyword>
<keyword evidence="5" id="KW-0808">Transferase</keyword>
<dbReference type="SUPFAM" id="SSF158472">
    <property type="entry name" value="HAMP domain-like"/>
    <property type="match status" value="1"/>
</dbReference>
<dbReference type="Gene3D" id="6.10.340.10">
    <property type="match status" value="1"/>
</dbReference>
<evidence type="ECO:0000256" key="4">
    <source>
        <dbReference type="ARBA" id="ARBA00022553"/>
    </source>
</evidence>
<dbReference type="InterPro" id="IPR011006">
    <property type="entry name" value="CheY-like_superfamily"/>
</dbReference>
<dbReference type="InterPro" id="IPR036890">
    <property type="entry name" value="HATPase_C_sf"/>
</dbReference>
<evidence type="ECO:0000313" key="16">
    <source>
        <dbReference type="EMBL" id="SHO53439.1"/>
    </source>
</evidence>
<comment type="subcellular location">
    <subcellularLocation>
        <location evidence="2">Membrane</location>
    </subcellularLocation>
</comment>
<keyword evidence="12" id="KW-1133">Transmembrane helix</keyword>
<dbReference type="SMART" id="SM00448">
    <property type="entry name" value="REC"/>
    <property type="match status" value="1"/>
</dbReference>
<dbReference type="Gene3D" id="3.30.565.10">
    <property type="entry name" value="Histidine kinase-like ATPase, C-terminal domain"/>
    <property type="match status" value="1"/>
</dbReference>
<keyword evidence="7 16" id="KW-0418">Kinase</keyword>
<accession>A0A1M7YLI2</accession>
<dbReference type="PROSITE" id="PS50109">
    <property type="entry name" value="HIS_KIN"/>
    <property type="match status" value="1"/>
</dbReference>
<feature type="transmembrane region" description="Helical" evidence="12">
    <location>
        <begin position="28"/>
        <end position="49"/>
    </location>
</feature>
<evidence type="ECO:0000256" key="3">
    <source>
        <dbReference type="ARBA" id="ARBA00012438"/>
    </source>
</evidence>
<keyword evidence="9" id="KW-0902">Two-component regulatory system</keyword>
<dbReference type="PRINTS" id="PR00344">
    <property type="entry name" value="BCTRLSENSOR"/>
</dbReference>
<evidence type="ECO:0000256" key="9">
    <source>
        <dbReference type="ARBA" id="ARBA00023012"/>
    </source>
</evidence>
<organism evidence="16 17">
    <name type="scientific">Desulfopila aestuarii DSM 18488</name>
    <dbReference type="NCBI Taxonomy" id="1121416"/>
    <lineage>
        <taxon>Bacteria</taxon>
        <taxon>Pseudomonadati</taxon>
        <taxon>Thermodesulfobacteriota</taxon>
        <taxon>Desulfobulbia</taxon>
        <taxon>Desulfobulbales</taxon>
        <taxon>Desulfocapsaceae</taxon>
        <taxon>Desulfopila</taxon>
    </lineage>
</organism>
<dbReference type="GO" id="GO:0005524">
    <property type="term" value="F:ATP binding"/>
    <property type="evidence" value="ECO:0007669"/>
    <property type="project" value="UniProtKB-KW"/>
</dbReference>
<dbReference type="Pfam" id="PF00072">
    <property type="entry name" value="Response_reg"/>
    <property type="match status" value="1"/>
</dbReference>
<feature type="domain" description="Histidine kinase" evidence="13">
    <location>
        <begin position="409"/>
        <end position="636"/>
    </location>
</feature>
<evidence type="ECO:0000259" key="13">
    <source>
        <dbReference type="PROSITE" id="PS50109"/>
    </source>
</evidence>
<dbReference type="Proteomes" id="UP000184603">
    <property type="component" value="Unassembled WGS sequence"/>
</dbReference>
<evidence type="ECO:0000256" key="6">
    <source>
        <dbReference type="ARBA" id="ARBA00022741"/>
    </source>
</evidence>
<dbReference type="InterPro" id="IPR003594">
    <property type="entry name" value="HATPase_dom"/>
</dbReference>
<protein>
    <recommendedName>
        <fullName evidence="3">histidine kinase</fullName>
        <ecNumber evidence="3">2.7.13.3</ecNumber>
    </recommendedName>
</protein>
<dbReference type="Pfam" id="PF00672">
    <property type="entry name" value="HAMP"/>
    <property type="match status" value="1"/>
</dbReference>
<dbReference type="CDD" id="cd00082">
    <property type="entry name" value="HisKA"/>
    <property type="match status" value="1"/>
</dbReference>
<dbReference type="PROSITE" id="PS50885">
    <property type="entry name" value="HAMP"/>
    <property type="match status" value="1"/>
</dbReference>
<evidence type="ECO:0000259" key="14">
    <source>
        <dbReference type="PROSITE" id="PS50110"/>
    </source>
</evidence>
<feature type="domain" description="HAMP" evidence="15">
    <location>
        <begin position="310"/>
        <end position="364"/>
    </location>
</feature>
<evidence type="ECO:0000313" key="17">
    <source>
        <dbReference type="Proteomes" id="UP000184603"/>
    </source>
</evidence>
<dbReference type="GO" id="GO:0016020">
    <property type="term" value="C:membrane"/>
    <property type="evidence" value="ECO:0007669"/>
    <property type="project" value="UniProtKB-SubCell"/>
</dbReference>
<dbReference type="AlphaFoldDB" id="A0A1M7YLI2"/>
<evidence type="ECO:0000256" key="10">
    <source>
        <dbReference type="PROSITE-ProRule" id="PRU00169"/>
    </source>
</evidence>
<dbReference type="PANTHER" id="PTHR43065:SF46">
    <property type="entry name" value="C4-DICARBOXYLATE TRANSPORT SENSOR PROTEIN DCTB"/>
    <property type="match status" value="1"/>
</dbReference>
<evidence type="ECO:0000259" key="15">
    <source>
        <dbReference type="PROSITE" id="PS50885"/>
    </source>
</evidence>
<dbReference type="CDD" id="cd06225">
    <property type="entry name" value="HAMP"/>
    <property type="match status" value="1"/>
</dbReference>
<gene>
    <name evidence="16" type="ORF">SAMN02745220_05119</name>
</gene>
<keyword evidence="4 10" id="KW-0597">Phosphoprotein</keyword>
<feature type="domain" description="Response regulatory" evidence="14">
    <location>
        <begin position="657"/>
        <end position="772"/>
    </location>
</feature>
<evidence type="ECO:0000256" key="1">
    <source>
        <dbReference type="ARBA" id="ARBA00000085"/>
    </source>
</evidence>
<dbReference type="InterPro" id="IPR003661">
    <property type="entry name" value="HisK_dim/P_dom"/>
</dbReference>
<sequence>MSTWYSGNLPFFYSTSGQSVFRSINSKFYLIAFLLTLSFGFGYAILAYFQLQQQLSSRLAQEAIVLERDISTLTELFSEIRFWEKVLLTQNDADADIRFGKLTEDISHRLKLLQQNNSDPVTDLTLKQIASHMENYGSAVSHLIQLKTQQRLQAAQMETSYRSMVSVILATNNIDLYKPLFNFTHFFLNYQTAKDFPKYQALKLVGNALGSAASSPASDSRLGNYMKTFDNLLNENFQTELDITERNHKVEELNQVIRASFGQISISSEQRLAGIMQESEKIRLNLQHLFTLSSFLGILVLLIILAIISRNIILPIRSIARVMQQVKSGELQARFASSKESKDEIHQFGRAFNEMLDTLEDNNLTLIQYQQQLEQKINELSEREQESRQLAAQLQRVEKMEAIGTLAGGVAHDLNNILSGIVSYPELLLLDMPKESPYRKSIEIIQQSGQKAASIVQDLLTLARRGVPVWEVTNLNRLVEEYLASPVYTKLTDHNPEISIDLHLQSDLFNIKGSPVHLAKTIMNLISNAVESIKGPGKVIIRTENRYISLPIVGYDNVKQGDYAVLSVADTGSGIGAADMDKIFEPFFTRKVMGTSGSGLGLAVVWGTVKDHQGYIDVQSSAGKGTTFTLYFPITREEFEVSEDAPPLETYMGHGESVLVVDDVESQRKIASAMLTKLGYRVTTVASGEEAILQLQREPADILILDMLMPPGIDGLETYRQALELYPGQPAIIASGYSETERVRKTQKLGAAMYIKKPYSIEQIGLAVQAGLQQKNN</sequence>
<dbReference type="SMART" id="SM00387">
    <property type="entry name" value="HATPase_c"/>
    <property type="match status" value="1"/>
</dbReference>
<feature type="transmembrane region" description="Helical" evidence="12">
    <location>
        <begin position="289"/>
        <end position="308"/>
    </location>
</feature>
<dbReference type="SMART" id="SM00304">
    <property type="entry name" value="HAMP"/>
    <property type="match status" value="1"/>
</dbReference>
<dbReference type="CDD" id="cd00156">
    <property type="entry name" value="REC"/>
    <property type="match status" value="1"/>
</dbReference>
<dbReference type="EC" id="2.7.13.3" evidence="3"/>
<keyword evidence="11" id="KW-0175">Coiled coil</keyword>
<dbReference type="InterPro" id="IPR036097">
    <property type="entry name" value="HisK_dim/P_sf"/>
</dbReference>
<feature type="modified residue" description="4-aspartylphosphate" evidence="10">
    <location>
        <position position="706"/>
    </location>
</feature>
<dbReference type="Gene3D" id="3.40.50.2300">
    <property type="match status" value="1"/>
</dbReference>
<dbReference type="InterPro" id="IPR003660">
    <property type="entry name" value="HAMP_dom"/>
</dbReference>
<evidence type="ECO:0000256" key="7">
    <source>
        <dbReference type="ARBA" id="ARBA00022777"/>
    </source>
</evidence>
<evidence type="ECO:0000256" key="8">
    <source>
        <dbReference type="ARBA" id="ARBA00022840"/>
    </source>
</evidence>
<dbReference type="PANTHER" id="PTHR43065">
    <property type="entry name" value="SENSOR HISTIDINE KINASE"/>
    <property type="match status" value="1"/>
</dbReference>
<evidence type="ECO:0000256" key="11">
    <source>
        <dbReference type="SAM" id="Coils"/>
    </source>
</evidence>
<keyword evidence="6" id="KW-0547">Nucleotide-binding</keyword>
<comment type="catalytic activity">
    <reaction evidence="1">
        <text>ATP + protein L-histidine = ADP + protein N-phospho-L-histidine.</text>
        <dbReference type="EC" id="2.7.13.3"/>
    </reaction>
</comment>
<proteinExistence type="predicted"/>
<dbReference type="SMART" id="SM00388">
    <property type="entry name" value="HisKA"/>
    <property type="match status" value="1"/>
</dbReference>
<reference evidence="16 17" key="1">
    <citation type="submission" date="2016-12" db="EMBL/GenBank/DDBJ databases">
        <authorList>
            <person name="Song W.-J."/>
            <person name="Kurnit D.M."/>
        </authorList>
    </citation>
    <scope>NUCLEOTIDE SEQUENCE [LARGE SCALE GENOMIC DNA]</scope>
    <source>
        <strain evidence="16 17">DSM 18488</strain>
    </source>
</reference>
<dbReference type="SUPFAM" id="SSF47384">
    <property type="entry name" value="Homodimeric domain of signal transducing histidine kinase"/>
    <property type="match status" value="1"/>
</dbReference>
<dbReference type="Gene3D" id="1.10.287.130">
    <property type="match status" value="1"/>
</dbReference>
<keyword evidence="8" id="KW-0067">ATP-binding</keyword>
<dbReference type="PROSITE" id="PS50110">
    <property type="entry name" value="RESPONSE_REGULATORY"/>
    <property type="match status" value="1"/>
</dbReference>
<evidence type="ECO:0000256" key="2">
    <source>
        <dbReference type="ARBA" id="ARBA00004370"/>
    </source>
</evidence>
<dbReference type="Pfam" id="PF02518">
    <property type="entry name" value="HATPase_c"/>
    <property type="match status" value="1"/>
</dbReference>
<dbReference type="InterPro" id="IPR005467">
    <property type="entry name" value="His_kinase_dom"/>
</dbReference>
<evidence type="ECO:0000256" key="12">
    <source>
        <dbReference type="SAM" id="Phobius"/>
    </source>
</evidence>
<name>A0A1M7YLI2_9BACT</name>
<keyword evidence="12" id="KW-0812">Transmembrane</keyword>
<dbReference type="Pfam" id="PF00512">
    <property type="entry name" value="HisKA"/>
    <property type="match status" value="1"/>
</dbReference>
<evidence type="ECO:0000256" key="5">
    <source>
        <dbReference type="ARBA" id="ARBA00022679"/>
    </source>
</evidence>
<dbReference type="EMBL" id="FRFE01000055">
    <property type="protein sequence ID" value="SHO53439.1"/>
    <property type="molecule type" value="Genomic_DNA"/>
</dbReference>
<dbReference type="InterPro" id="IPR001789">
    <property type="entry name" value="Sig_transdc_resp-reg_receiver"/>
</dbReference>
<dbReference type="InterPro" id="IPR004358">
    <property type="entry name" value="Sig_transdc_His_kin-like_C"/>
</dbReference>
<feature type="coiled-coil region" evidence="11">
    <location>
        <begin position="359"/>
        <end position="403"/>
    </location>
</feature>
<dbReference type="SUPFAM" id="SSF55874">
    <property type="entry name" value="ATPase domain of HSP90 chaperone/DNA topoisomerase II/histidine kinase"/>
    <property type="match status" value="1"/>
</dbReference>
<dbReference type="GO" id="GO:0000155">
    <property type="term" value="F:phosphorelay sensor kinase activity"/>
    <property type="evidence" value="ECO:0007669"/>
    <property type="project" value="InterPro"/>
</dbReference>